<sequence>MSEKEFKPFSGWHEFAEATGKRGYEDYAKPNDEVDRETYDHFLNILPPATMGRGYFQVGEAYDSVEIDGKWRQTYMTFLKEGDKYYFLGDLPAGYIREPSGKVHRFRGHLI</sequence>
<dbReference type="EMBL" id="FNJQ01000002">
    <property type="protein sequence ID" value="SDO87189.1"/>
    <property type="molecule type" value="Genomic_DNA"/>
</dbReference>
<dbReference type="OrthoDB" id="2629224at2"/>
<name>A0A1H0N3A2_SELRU</name>
<evidence type="ECO:0000313" key="1">
    <source>
        <dbReference type="EMBL" id="SDO87189.1"/>
    </source>
</evidence>
<protein>
    <submittedName>
        <fullName evidence="1">Uncharacterized protein</fullName>
    </submittedName>
</protein>
<dbReference type="Proteomes" id="UP000182412">
    <property type="component" value="Unassembled WGS sequence"/>
</dbReference>
<evidence type="ECO:0000313" key="2">
    <source>
        <dbReference type="Proteomes" id="UP000182412"/>
    </source>
</evidence>
<gene>
    <name evidence="1" type="ORF">SAMN05216366_102159</name>
</gene>
<accession>A0A1H0N3A2</accession>
<organism evidence="1 2">
    <name type="scientific">Selenomonas ruminantium</name>
    <dbReference type="NCBI Taxonomy" id="971"/>
    <lineage>
        <taxon>Bacteria</taxon>
        <taxon>Bacillati</taxon>
        <taxon>Bacillota</taxon>
        <taxon>Negativicutes</taxon>
        <taxon>Selenomonadales</taxon>
        <taxon>Selenomonadaceae</taxon>
        <taxon>Selenomonas</taxon>
    </lineage>
</organism>
<proteinExistence type="predicted"/>
<reference evidence="1 2" key="1">
    <citation type="submission" date="2016-10" db="EMBL/GenBank/DDBJ databases">
        <authorList>
            <person name="de Groot N.N."/>
        </authorList>
    </citation>
    <scope>NUCLEOTIDE SEQUENCE [LARGE SCALE GENOMIC DNA]</scope>
    <source>
        <strain evidence="1 2">S137</strain>
    </source>
</reference>
<dbReference type="AlphaFoldDB" id="A0A1H0N3A2"/>
<dbReference type="RefSeq" id="WP_074571174.1">
    <property type="nucleotide sequence ID" value="NZ_FNJQ01000002.1"/>
</dbReference>